<feature type="compositionally biased region" description="Polar residues" evidence="10">
    <location>
        <begin position="311"/>
        <end position="321"/>
    </location>
</feature>
<keyword evidence="6 11" id="KW-0812">Transmembrane</keyword>
<feature type="transmembrane region" description="Helical" evidence="11">
    <location>
        <begin position="98"/>
        <end position="117"/>
    </location>
</feature>
<feature type="transmembrane region" description="Helical" evidence="11">
    <location>
        <begin position="155"/>
        <end position="178"/>
    </location>
</feature>
<dbReference type="GO" id="GO:0005923">
    <property type="term" value="C:bicellular tight junction"/>
    <property type="evidence" value="ECO:0007669"/>
    <property type="project" value="UniProtKB-SubCell"/>
</dbReference>
<name>A0A9D3PTC7_MEGAT</name>
<keyword evidence="8 11" id="KW-1133">Transmembrane helix</keyword>
<keyword evidence="13" id="KW-1185">Reference proteome</keyword>
<dbReference type="GO" id="GO:0005886">
    <property type="term" value="C:plasma membrane"/>
    <property type="evidence" value="ECO:0007669"/>
    <property type="project" value="UniProtKB-SubCell"/>
</dbReference>
<gene>
    <name evidence="12" type="ORF">MATL_G00153420</name>
</gene>
<dbReference type="EMBL" id="JAFDVH010000012">
    <property type="protein sequence ID" value="KAG7467407.1"/>
    <property type="molecule type" value="Genomic_DNA"/>
</dbReference>
<keyword evidence="9 11" id="KW-0472">Membrane</keyword>
<protein>
    <recommendedName>
        <fullName evidence="14">Claudin-34</fullName>
    </recommendedName>
</protein>
<evidence type="ECO:0000256" key="4">
    <source>
        <dbReference type="ARBA" id="ARBA00022427"/>
    </source>
</evidence>
<feature type="region of interest" description="Disordered" evidence="10">
    <location>
        <begin position="301"/>
        <end position="321"/>
    </location>
</feature>
<dbReference type="AlphaFoldDB" id="A0A9D3PTC7"/>
<accession>A0A9D3PTC7</accession>
<dbReference type="InterPro" id="IPR006187">
    <property type="entry name" value="Claudin"/>
</dbReference>
<evidence type="ECO:0000256" key="5">
    <source>
        <dbReference type="ARBA" id="ARBA00022475"/>
    </source>
</evidence>
<evidence type="ECO:0000256" key="3">
    <source>
        <dbReference type="ARBA" id="ARBA00008295"/>
    </source>
</evidence>
<feature type="region of interest" description="Disordered" evidence="10">
    <location>
        <begin position="1"/>
        <end position="39"/>
    </location>
</feature>
<evidence type="ECO:0000256" key="7">
    <source>
        <dbReference type="ARBA" id="ARBA00022949"/>
    </source>
</evidence>
<feature type="transmembrane region" description="Helical" evidence="11">
    <location>
        <begin position="240"/>
        <end position="264"/>
    </location>
</feature>
<evidence type="ECO:0000256" key="1">
    <source>
        <dbReference type="ARBA" id="ARBA00004435"/>
    </source>
</evidence>
<dbReference type="InterPro" id="IPR004031">
    <property type="entry name" value="PMP22/EMP/MP20/Claudin"/>
</dbReference>
<evidence type="ECO:0000256" key="2">
    <source>
        <dbReference type="ARBA" id="ARBA00004651"/>
    </source>
</evidence>
<reference evidence="12" key="1">
    <citation type="submission" date="2021-01" db="EMBL/GenBank/DDBJ databases">
        <authorList>
            <person name="Zahm M."/>
            <person name="Roques C."/>
            <person name="Cabau C."/>
            <person name="Klopp C."/>
            <person name="Donnadieu C."/>
            <person name="Jouanno E."/>
            <person name="Lampietro C."/>
            <person name="Louis A."/>
            <person name="Herpin A."/>
            <person name="Echchiki A."/>
            <person name="Berthelot C."/>
            <person name="Parey E."/>
            <person name="Roest-Crollius H."/>
            <person name="Braasch I."/>
            <person name="Postlethwait J."/>
            <person name="Bobe J."/>
            <person name="Montfort J."/>
            <person name="Bouchez O."/>
            <person name="Begum T."/>
            <person name="Mejri S."/>
            <person name="Adams A."/>
            <person name="Chen W.-J."/>
            <person name="Guiguen Y."/>
        </authorList>
    </citation>
    <scope>NUCLEOTIDE SEQUENCE</scope>
    <source>
        <strain evidence="12">YG-15Mar2019-1</strain>
        <tissue evidence="12">Brain</tissue>
    </source>
</reference>
<evidence type="ECO:0000256" key="10">
    <source>
        <dbReference type="SAM" id="MobiDB-lite"/>
    </source>
</evidence>
<evidence type="ECO:0000256" key="6">
    <source>
        <dbReference type="ARBA" id="ARBA00022692"/>
    </source>
</evidence>
<dbReference type="Proteomes" id="UP001046870">
    <property type="component" value="Chromosome 12"/>
</dbReference>
<evidence type="ECO:0000256" key="9">
    <source>
        <dbReference type="ARBA" id="ARBA00023136"/>
    </source>
</evidence>
<feature type="transmembrane region" description="Helical" evidence="11">
    <location>
        <begin position="70"/>
        <end position="91"/>
    </location>
</feature>
<comment type="similarity">
    <text evidence="3">Belongs to the claudin family.</text>
</comment>
<sequence>MPWESGQKQTHQENNRDPGALFARSPGDGVARVKRETTQPPAKYASLIREEDSPGRLGTSGGMPYLAHSAHLQLIGLWVGCVGWILTAVALGLVQWRVWHVLDVTVITSGVAWVGIWRTCFHSRVLLTSDSQDMFCQAMGLLDSFAPPEIPTAQVLMMLALVVGLGGNASAVYGLRCVYFGLEERQPIRIAFSLAGALSVLAGGCSLLPLSWNLNSVVANHSISFPARFHMPDAPVRQEAGAGIGVGITASLLLIGSGLMFLSYRFPATASPKVSPSPDLSSIGTSDFQGCLAVSLQSRDNPAFESEESMQDSGSNAHPVS</sequence>
<dbReference type="PRINTS" id="PR01077">
    <property type="entry name" value="CLAUDIN"/>
</dbReference>
<dbReference type="PANTHER" id="PTHR12002">
    <property type="entry name" value="CLAUDIN"/>
    <property type="match status" value="1"/>
</dbReference>
<dbReference type="OrthoDB" id="9895009at2759"/>
<keyword evidence="7" id="KW-0965">Cell junction</keyword>
<dbReference type="GO" id="GO:0005198">
    <property type="term" value="F:structural molecule activity"/>
    <property type="evidence" value="ECO:0007669"/>
    <property type="project" value="InterPro"/>
</dbReference>
<evidence type="ECO:0008006" key="14">
    <source>
        <dbReference type="Google" id="ProtNLM"/>
    </source>
</evidence>
<evidence type="ECO:0000313" key="12">
    <source>
        <dbReference type="EMBL" id="KAG7467407.1"/>
    </source>
</evidence>
<evidence type="ECO:0000256" key="8">
    <source>
        <dbReference type="ARBA" id="ARBA00022989"/>
    </source>
</evidence>
<keyword evidence="4" id="KW-0796">Tight junction</keyword>
<evidence type="ECO:0000256" key="11">
    <source>
        <dbReference type="SAM" id="Phobius"/>
    </source>
</evidence>
<comment type="caution">
    <text evidence="12">The sequence shown here is derived from an EMBL/GenBank/DDBJ whole genome shotgun (WGS) entry which is preliminary data.</text>
</comment>
<organism evidence="12 13">
    <name type="scientific">Megalops atlanticus</name>
    <name type="common">Tarpon</name>
    <name type="synonym">Clupea gigantea</name>
    <dbReference type="NCBI Taxonomy" id="7932"/>
    <lineage>
        <taxon>Eukaryota</taxon>
        <taxon>Metazoa</taxon>
        <taxon>Chordata</taxon>
        <taxon>Craniata</taxon>
        <taxon>Vertebrata</taxon>
        <taxon>Euteleostomi</taxon>
        <taxon>Actinopterygii</taxon>
        <taxon>Neopterygii</taxon>
        <taxon>Teleostei</taxon>
        <taxon>Elopiformes</taxon>
        <taxon>Megalopidae</taxon>
        <taxon>Megalops</taxon>
    </lineage>
</organism>
<keyword evidence="5" id="KW-1003">Cell membrane</keyword>
<comment type="subcellular location">
    <subcellularLocation>
        <location evidence="1">Cell junction</location>
        <location evidence="1">Tight junction</location>
    </subcellularLocation>
    <subcellularLocation>
        <location evidence="2">Cell membrane</location>
        <topology evidence="2">Multi-pass membrane protein</topology>
    </subcellularLocation>
</comment>
<dbReference type="Gene3D" id="1.20.140.150">
    <property type="match status" value="1"/>
</dbReference>
<evidence type="ECO:0000313" key="13">
    <source>
        <dbReference type="Proteomes" id="UP001046870"/>
    </source>
</evidence>
<dbReference type="Pfam" id="PF13903">
    <property type="entry name" value="Claudin_2"/>
    <property type="match status" value="1"/>
</dbReference>
<feature type="transmembrane region" description="Helical" evidence="11">
    <location>
        <begin position="190"/>
        <end position="212"/>
    </location>
</feature>
<proteinExistence type="inferred from homology"/>